<accession>A0A6A5Z0R3</accession>
<organism evidence="2 3">
    <name type="scientific">Lophiotrema nucula</name>
    <dbReference type="NCBI Taxonomy" id="690887"/>
    <lineage>
        <taxon>Eukaryota</taxon>
        <taxon>Fungi</taxon>
        <taxon>Dikarya</taxon>
        <taxon>Ascomycota</taxon>
        <taxon>Pezizomycotina</taxon>
        <taxon>Dothideomycetes</taxon>
        <taxon>Pleosporomycetidae</taxon>
        <taxon>Pleosporales</taxon>
        <taxon>Lophiotremataceae</taxon>
        <taxon>Lophiotrema</taxon>
    </lineage>
</organism>
<proteinExistence type="predicted"/>
<sequence>MALITMTSAQAQSNVSAAQRNDIYSALLSGSGIPSIQNTLTHELEASGFLSNLREYVTRLLRSGECTTMDEVMARVQQKIQEQQKEGKSNGVNGVNGHTNGVNGVSDEEDLKMPPRAIAEGVKAVRKELEKPDREFSRVPLFPRPMQRWADGTGDKELETPANTVLHIGYSSIETSALPLEPTMVNGFPRYDPAMVHRGLL</sequence>
<feature type="compositionally biased region" description="Low complexity" evidence="1">
    <location>
        <begin position="90"/>
        <end position="105"/>
    </location>
</feature>
<evidence type="ECO:0000256" key="1">
    <source>
        <dbReference type="SAM" id="MobiDB-lite"/>
    </source>
</evidence>
<dbReference type="AlphaFoldDB" id="A0A6A5Z0R3"/>
<reference evidence="2" key="1">
    <citation type="journal article" date="2020" name="Stud. Mycol.">
        <title>101 Dothideomycetes genomes: a test case for predicting lifestyles and emergence of pathogens.</title>
        <authorList>
            <person name="Haridas S."/>
            <person name="Albert R."/>
            <person name="Binder M."/>
            <person name="Bloem J."/>
            <person name="Labutti K."/>
            <person name="Salamov A."/>
            <person name="Andreopoulos B."/>
            <person name="Baker S."/>
            <person name="Barry K."/>
            <person name="Bills G."/>
            <person name="Bluhm B."/>
            <person name="Cannon C."/>
            <person name="Castanera R."/>
            <person name="Culley D."/>
            <person name="Daum C."/>
            <person name="Ezra D."/>
            <person name="Gonzalez J."/>
            <person name="Henrissat B."/>
            <person name="Kuo A."/>
            <person name="Liang C."/>
            <person name="Lipzen A."/>
            <person name="Lutzoni F."/>
            <person name="Magnuson J."/>
            <person name="Mondo S."/>
            <person name="Nolan M."/>
            <person name="Ohm R."/>
            <person name="Pangilinan J."/>
            <person name="Park H.-J."/>
            <person name="Ramirez L."/>
            <person name="Alfaro M."/>
            <person name="Sun H."/>
            <person name="Tritt A."/>
            <person name="Yoshinaga Y."/>
            <person name="Zwiers L.-H."/>
            <person name="Turgeon B."/>
            <person name="Goodwin S."/>
            <person name="Spatafora J."/>
            <person name="Crous P."/>
            <person name="Grigoriev I."/>
        </authorList>
    </citation>
    <scope>NUCLEOTIDE SEQUENCE</scope>
    <source>
        <strain evidence="2">CBS 627.86</strain>
    </source>
</reference>
<evidence type="ECO:0000313" key="3">
    <source>
        <dbReference type="Proteomes" id="UP000799770"/>
    </source>
</evidence>
<evidence type="ECO:0000313" key="2">
    <source>
        <dbReference type="EMBL" id="KAF2113012.1"/>
    </source>
</evidence>
<dbReference type="EMBL" id="ML977329">
    <property type="protein sequence ID" value="KAF2113012.1"/>
    <property type="molecule type" value="Genomic_DNA"/>
</dbReference>
<dbReference type="OrthoDB" id="5355007at2759"/>
<gene>
    <name evidence="2" type="ORF">BDV96DRAFT_648633</name>
</gene>
<dbReference type="Proteomes" id="UP000799770">
    <property type="component" value="Unassembled WGS sequence"/>
</dbReference>
<keyword evidence="3" id="KW-1185">Reference proteome</keyword>
<feature type="region of interest" description="Disordered" evidence="1">
    <location>
        <begin position="80"/>
        <end position="109"/>
    </location>
</feature>
<protein>
    <submittedName>
        <fullName evidence="2">Uncharacterized protein</fullName>
    </submittedName>
</protein>
<name>A0A6A5Z0R3_9PLEO</name>